<accession>A0ABY7C6Y1</accession>
<gene>
    <name evidence="1" type="ORF">OH818_12945</name>
</gene>
<reference evidence="1" key="1">
    <citation type="submission" date="2022-12" db="EMBL/GenBank/DDBJ databases">
        <title>Jiella pelagia sp. nov., isolated from phosphonate enriched culture of Northwest Pacific surface seawater.</title>
        <authorList>
            <person name="Shin D.Y."/>
            <person name="Hwang C.Y."/>
        </authorList>
    </citation>
    <scope>NUCLEOTIDE SEQUENCE</scope>
    <source>
        <strain evidence="1">HL-NP1</strain>
    </source>
</reference>
<dbReference type="RefSeq" id="WP_268883352.1">
    <property type="nucleotide sequence ID" value="NZ_CP114029.1"/>
</dbReference>
<evidence type="ECO:0000313" key="1">
    <source>
        <dbReference type="EMBL" id="WAP70819.1"/>
    </source>
</evidence>
<organism evidence="1 2">
    <name type="scientific">Jiella pelagia</name>
    <dbReference type="NCBI Taxonomy" id="2986949"/>
    <lineage>
        <taxon>Bacteria</taxon>
        <taxon>Pseudomonadati</taxon>
        <taxon>Pseudomonadota</taxon>
        <taxon>Alphaproteobacteria</taxon>
        <taxon>Hyphomicrobiales</taxon>
        <taxon>Aurantimonadaceae</taxon>
        <taxon>Jiella</taxon>
    </lineage>
</organism>
<sequence>MWVETHGTGGEALGDSAEMAPLKRLIDLRQAWKATLDETEKAKIWREALKIFAEEVYTIGIVSGVDQLVVVKDALENVPEKGVYNYDPGAFFGMYHPDTFHFACPAVDTAEKRP</sequence>
<dbReference type="EMBL" id="CP114029">
    <property type="protein sequence ID" value="WAP70819.1"/>
    <property type="molecule type" value="Genomic_DNA"/>
</dbReference>
<proteinExistence type="predicted"/>
<name>A0ABY7C6Y1_9HYPH</name>
<evidence type="ECO:0000313" key="2">
    <source>
        <dbReference type="Proteomes" id="UP001164020"/>
    </source>
</evidence>
<keyword evidence="2" id="KW-1185">Reference proteome</keyword>
<protein>
    <submittedName>
        <fullName evidence="1">Uncharacterized protein</fullName>
    </submittedName>
</protein>
<dbReference type="Proteomes" id="UP001164020">
    <property type="component" value="Chromosome"/>
</dbReference>